<evidence type="ECO:0000313" key="3">
    <source>
        <dbReference type="Proteomes" id="UP001189429"/>
    </source>
</evidence>
<organism evidence="2 3">
    <name type="scientific">Prorocentrum cordatum</name>
    <dbReference type="NCBI Taxonomy" id="2364126"/>
    <lineage>
        <taxon>Eukaryota</taxon>
        <taxon>Sar</taxon>
        <taxon>Alveolata</taxon>
        <taxon>Dinophyceae</taxon>
        <taxon>Prorocentrales</taxon>
        <taxon>Prorocentraceae</taxon>
        <taxon>Prorocentrum</taxon>
    </lineage>
</organism>
<gene>
    <name evidence="2" type="ORF">PCOR1329_LOCUS66066</name>
</gene>
<sequence length="214" mass="23010">PSPVKNEEGNASSDAPPWISTKMAAMEQQLAAASAKIASLSSGASKGADTSSTEVDGGSRLAATPGATATQKTARMEEMDRSLKSIVGVQEPMFAIRHPRGRAEEAARAARVERAVASTIARYIAPAGDVATLEEVKVPVSQACRRHQARQMHLGPSTVPDFPDPKLAPAEELREFHGQLGNAAHAEAFEVDLWRHVRKINESIEEWRASKKPR</sequence>
<proteinExistence type="predicted"/>
<evidence type="ECO:0000256" key="1">
    <source>
        <dbReference type="SAM" id="MobiDB-lite"/>
    </source>
</evidence>
<feature type="compositionally biased region" description="Low complexity" evidence="1">
    <location>
        <begin position="36"/>
        <end position="48"/>
    </location>
</feature>
<reference evidence="2" key="1">
    <citation type="submission" date="2023-10" db="EMBL/GenBank/DDBJ databases">
        <authorList>
            <person name="Chen Y."/>
            <person name="Shah S."/>
            <person name="Dougan E. K."/>
            <person name="Thang M."/>
            <person name="Chan C."/>
        </authorList>
    </citation>
    <scope>NUCLEOTIDE SEQUENCE [LARGE SCALE GENOMIC DNA]</scope>
</reference>
<evidence type="ECO:0000313" key="2">
    <source>
        <dbReference type="EMBL" id="CAK0884006.1"/>
    </source>
</evidence>
<protein>
    <submittedName>
        <fullName evidence="2">Uncharacterized protein</fullName>
    </submittedName>
</protein>
<name>A0ABN9WGM3_9DINO</name>
<feature type="non-terminal residue" evidence="2">
    <location>
        <position position="214"/>
    </location>
</feature>
<keyword evidence="3" id="KW-1185">Reference proteome</keyword>
<feature type="region of interest" description="Disordered" evidence="1">
    <location>
        <begin position="36"/>
        <end position="75"/>
    </location>
</feature>
<comment type="caution">
    <text evidence="2">The sequence shown here is derived from an EMBL/GenBank/DDBJ whole genome shotgun (WGS) entry which is preliminary data.</text>
</comment>
<dbReference type="Proteomes" id="UP001189429">
    <property type="component" value="Unassembled WGS sequence"/>
</dbReference>
<accession>A0ABN9WGM3</accession>
<feature type="non-terminal residue" evidence="2">
    <location>
        <position position="1"/>
    </location>
</feature>
<dbReference type="EMBL" id="CAUYUJ010018493">
    <property type="protein sequence ID" value="CAK0884006.1"/>
    <property type="molecule type" value="Genomic_DNA"/>
</dbReference>